<keyword evidence="3" id="KW-0731">Sigma factor</keyword>
<dbReference type="AlphaFoldDB" id="A0A6G6D2W1"/>
<dbReference type="InterPro" id="IPR007627">
    <property type="entry name" value="RNA_pol_sigma70_r2"/>
</dbReference>
<keyword evidence="5" id="KW-0804">Transcription</keyword>
<dbReference type="Pfam" id="PF04542">
    <property type="entry name" value="Sigma70_r2"/>
    <property type="match status" value="1"/>
</dbReference>
<protein>
    <submittedName>
        <fullName evidence="8">Sigma factor X</fullName>
    </submittedName>
</protein>
<accession>A0A6G6D2W1</accession>
<gene>
    <name evidence="8" type="primary">SIGX</name>
</gene>
<dbReference type="EMBL" id="MN092723">
    <property type="protein sequence ID" value="QIE09855.1"/>
    <property type="molecule type" value="Genomic_DNA"/>
</dbReference>
<dbReference type="InterPro" id="IPR036388">
    <property type="entry name" value="WH-like_DNA-bd_sf"/>
</dbReference>
<dbReference type="InterPro" id="IPR007630">
    <property type="entry name" value="RNA_pol_sigma70_r4"/>
</dbReference>
<comment type="similarity">
    <text evidence="1">Belongs to the sigma-70 factor family.</text>
</comment>
<dbReference type="Gene3D" id="1.20.120.1810">
    <property type="match status" value="1"/>
</dbReference>
<feature type="domain" description="RNA polymerase sigma-70 region 2" evidence="6">
    <location>
        <begin position="175"/>
        <end position="236"/>
    </location>
</feature>
<evidence type="ECO:0000256" key="3">
    <source>
        <dbReference type="ARBA" id="ARBA00023082"/>
    </source>
</evidence>
<dbReference type="GO" id="GO:0003677">
    <property type="term" value="F:DNA binding"/>
    <property type="evidence" value="ECO:0007669"/>
    <property type="project" value="UniProtKB-KW"/>
</dbReference>
<dbReference type="GO" id="GO:0016987">
    <property type="term" value="F:sigma factor activity"/>
    <property type="evidence" value="ECO:0007669"/>
    <property type="project" value="UniProtKB-KW"/>
</dbReference>
<dbReference type="InterPro" id="IPR013325">
    <property type="entry name" value="RNA_pol_sigma_r2"/>
</dbReference>
<proteinExistence type="inferred from homology"/>
<dbReference type="NCBIfam" id="TIGR02937">
    <property type="entry name" value="sigma70-ECF"/>
    <property type="match status" value="1"/>
</dbReference>
<keyword evidence="4" id="KW-0238">DNA-binding</keyword>
<dbReference type="SUPFAM" id="SSF88659">
    <property type="entry name" value="Sigma3 and sigma4 domains of RNA polymerase sigma factors"/>
    <property type="match status" value="1"/>
</dbReference>
<reference evidence="8" key="2">
    <citation type="journal article" date="2020" name="Zhi Wu Fen Lei Xue Bao">
        <title>Insights into the origin and evolution of plant sigma factors.</title>
        <authorList>
            <person name="Fu X.-X."/>
            <person name="Zhang J."/>
            <person name="Zhang G.-Q."/>
            <person name="Liu Z.-J."/>
            <person name="Chen Z.-D."/>
        </authorList>
    </citation>
    <scope>NUCLEOTIDE SEQUENCE</scope>
</reference>
<keyword evidence="2" id="KW-0805">Transcription regulation</keyword>
<dbReference type="InterPro" id="IPR050239">
    <property type="entry name" value="Sigma-70_RNA_pol_init_factors"/>
</dbReference>
<evidence type="ECO:0000259" key="6">
    <source>
        <dbReference type="Pfam" id="PF04542"/>
    </source>
</evidence>
<dbReference type="PANTHER" id="PTHR30603">
    <property type="entry name" value="RNA POLYMERASE SIGMA FACTOR RPO"/>
    <property type="match status" value="1"/>
</dbReference>
<evidence type="ECO:0000313" key="8">
    <source>
        <dbReference type="EMBL" id="QIE09855.1"/>
    </source>
</evidence>
<organism evidence="8">
    <name type="scientific">Anthoceros angustus</name>
    <name type="common">Hornwort</name>
    <name type="synonym">Anthoceros formosae</name>
    <dbReference type="NCBI Taxonomy" id="48387"/>
    <lineage>
        <taxon>Eukaryota</taxon>
        <taxon>Viridiplantae</taxon>
        <taxon>Streptophyta</taxon>
        <taxon>Embryophyta</taxon>
        <taxon>Anthocerotophyta</taxon>
        <taxon>Anthocerotopsida</taxon>
        <taxon>Anthocerotidae</taxon>
        <taxon>Anthocerotales</taxon>
        <taxon>Anthocerotaceae</taxon>
        <taxon>Anthoceros</taxon>
    </lineage>
</organism>
<dbReference type="InterPro" id="IPR014284">
    <property type="entry name" value="RNA_pol_sigma-70_dom"/>
</dbReference>
<evidence type="ECO:0000256" key="5">
    <source>
        <dbReference type="ARBA" id="ARBA00023163"/>
    </source>
</evidence>
<dbReference type="CDD" id="cd06171">
    <property type="entry name" value="Sigma70_r4"/>
    <property type="match status" value="1"/>
</dbReference>
<dbReference type="PANTHER" id="PTHR30603:SF64">
    <property type="entry name" value="PLASTID RNA POLYMERASE SIGMA FACTOR X"/>
    <property type="match status" value="1"/>
</dbReference>
<dbReference type="InterPro" id="IPR000943">
    <property type="entry name" value="RNA_pol_sigma70"/>
</dbReference>
<dbReference type="PRINTS" id="PR00046">
    <property type="entry name" value="SIGMA70FCT"/>
</dbReference>
<dbReference type="InterPro" id="IPR013324">
    <property type="entry name" value="RNA_pol_sigma_r3/r4-like"/>
</dbReference>
<evidence type="ECO:0000256" key="1">
    <source>
        <dbReference type="ARBA" id="ARBA00007788"/>
    </source>
</evidence>
<evidence type="ECO:0000259" key="7">
    <source>
        <dbReference type="Pfam" id="PF04545"/>
    </source>
</evidence>
<name>A0A6G6D2W1_ANTAG</name>
<dbReference type="Pfam" id="PF04545">
    <property type="entry name" value="Sigma70_r4"/>
    <property type="match status" value="1"/>
</dbReference>
<feature type="domain" description="RNA polymerase sigma-70 region 4" evidence="7">
    <location>
        <begin position="342"/>
        <end position="394"/>
    </location>
</feature>
<dbReference type="GO" id="GO:0006352">
    <property type="term" value="P:DNA-templated transcription initiation"/>
    <property type="evidence" value="ECO:0007669"/>
    <property type="project" value="InterPro"/>
</dbReference>
<sequence length="413" mass="46994">MAACVQWYAFCKQVGVPLQIEHEKKKTERRAKASFFIKGEEAGLLPTTGLVSVKQCTALQERRNGFSLRAGTAAEQTGFYREGASATVDSEWPSRDVALHSWVLAGGARPPLTHEEEVAYSADVQDLVHLESKRFDLQNELGRTPSDEEWAVSVGVPIVRLYARIGKGRSAKRKMVSANLPLVSSVAEKFQDRGLTHQELCQAGLVGLLKSTERYDSSRNTKFSSYAYFWIRERMEAAVKSIKHVLRFSSRVYDTASVLLRRRDKFHDYYRRHPTLAELSEVSKVEKRRIQEIFRIIKPVKSINAFPANSRSWVGNVSHPSYCDAPWFIIRESELKLEIARALENLQGREKLVVQMRYGFSGESPKTRKQVAEALGFHSETIRQAERKALQKLRTRSLQNGLQQYLSGTVWDL</sequence>
<dbReference type="SUPFAM" id="SSF88946">
    <property type="entry name" value="Sigma2 domain of RNA polymerase sigma factors"/>
    <property type="match status" value="1"/>
</dbReference>
<dbReference type="Gene3D" id="1.10.10.10">
    <property type="entry name" value="Winged helix-like DNA-binding domain superfamily/Winged helix DNA-binding domain"/>
    <property type="match status" value="1"/>
</dbReference>
<reference evidence="8" key="1">
    <citation type="submission" date="2019-06" db="EMBL/GenBank/DDBJ databases">
        <authorList>
            <person name="Fu X."/>
            <person name="Zhang J."/>
            <person name="Zhang G."/>
            <person name="Liu Z."/>
            <person name="Chen Z."/>
        </authorList>
    </citation>
    <scope>NUCLEOTIDE SEQUENCE</scope>
</reference>
<evidence type="ECO:0000256" key="2">
    <source>
        <dbReference type="ARBA" id="ARBA00023015"/>
    </source>
</evidence>
<evidence type="ECO:0000256" key="4">
    <source>
        <dbReference type="ARBA" id="ARBA00023125"/>
    </source>
</evidence>